<dbReference type="PANTHER" id="PTHR43877:SF2">
    <property type="entry name" value="AMINOALKYLPHOSPHONATE N-ACETYLTRANSFERASE-RELATED"/>
    <property type="match status" value="1"/>
</dbReference>
<dbReference type="STRING" id="690850.Desaf_3425"/>
<organism evidence="4 5">
    <name type="scientific">Desulfocurvibacter africanus subsp. africanus str. Walvis Bay</name>
    <dbReference type="NCBI Taxonomy" id="690850"/>
    <lineage>
        <taxon>Bacteria</taxon>
        <taxon>Pseudomonadati</taxon>
        <taxon>Thermodesulfobacteriota</taxon>
        <taxon>Desulfovibrionia</taxon>
        <taxon>Desulfovibrionales</taxon>
        <taxon>Desulfovibrionaceae</taxon>
        <taxon>Desulfocurvibacter</taxon>
    </lineage>
</organism>
<keyword evidence="5" id="KW-1185">Reference proteome</keyword>
<dbReference type="GO" id="GO:0016747">
    <property type="term" value="F:acyltransferase activity, transferring groups other than amino-acyl groups"/>
    <property type="evidence" value="ECO:0007669"/>
    <property type="project" value="InterPro"/>
</dbReference>
<dbReference type="SUPFAM" id="SSF55729">
    <property type="entry name" value="Acyl-CoA N-acyltransferases (Nat)"/>
    <property type="match status" value="1"/>
</dbReference>
<keyword evidence="1 4" id="KW-0808">Transferase</keyword>
<gene>
    <name evidence="4" type="ORF">Desaf_3425</name>
</gene>
<dbReference type="PANTHER" id="PTHR43877">
    <property type="entry name" value="AMINOALKYLPHOSPHONATE N-ACETYLTRANSFERASE-RELATED-RELATED"/>
    <property type="match status" value="1"/>
</dbReference>
<dbReference type="AlphaFoldDB" id="F3YWY7"/>
<dbReference type="EMBL" id="CP003221">
    <property type="protein sequence ID" value="EGJ51711.1"/>
    <property type="molecule type" value="Genomic_DNA"/>
</dbReference>
<dbReference type="CDD" id="cd04301">
    <property type="entry name" value="NAT_SF"/>
    <property type="match status" value="1"/>
</dbReference>
<evidence type="ECO:0000313" key="5">
    <source>
        <dbReference type="Proteomes" id="UP000007844"/>
    </source>
</evidence>
<keyword evidence="2" id="KW-0012">Acyltransferase</keyword>
<dbReference type="Gene3D" id="3.40.630.30">
    <property type="match status" value="1"/>
</dbReference>
<dbReference type="InterPro" id="IPR000182">
    <property type="entry name" value="GNAT_dom"/>
</dbReference>
<dbReference type="InterPro" id="IPR016181">
    <property type="entry name" value="Acyl_CoA_acyltransferase"/>
</dbReference>
<accession>F3YWY7</accession>
<dbReference type="KEGG" id="daf:Desaf_3425"/>
<dbReference type="Proteomes" id="UP000007844">
    <property type="component" value="Chromosome"/>
</dbReference>
<evidence type="ECO:0000313" key="4">
    <source>
        <dbReference type="EMBL" id="EGJ51711.1"/>
    </source>
</evidence>
<evidence type="ECO:0000256" key="1">
    <source>
        <dbReference type="ARBA" id="ARBA00022679"/>
    </source>
</evidence>
<proteinExistence type="predicted"/>
<feature type="domain" description="N-acetyltransferase" evidence="3">
    <location>
        <begin position="119"/>
        <end position="250"/>
    </location>
</feature>
<protein>
    <submittedName>
        <fullName evidence="4">GCN5-related N-acetyltransferase</fullName>
    </submittedName>
</protein>
<dbReference type="PROSITE" id="PS51186">
    <property type="entry name" value="GNAT"/>
    <property type="match status" value="1"/>
</dbReference>
<evidence type="ECO:0000256" key="2">
    <source>
        <dbReference type="ARBA" id="ARBA00023315"/>
    </source>
</evidence>
<dbReference type="eggNOG" id="COG0456">
    <property type="taxonomic scope" value="Bacteria"/>
</dbReference>
<dbReference type="InterPro" id="IPR056935">
    <property type="entry name" value="Rv0428c-like_C"/>
</dbReference>
<dbReference type="InterPro" id="IPR050832">
    <property type="entry name" value="Bact_Acetyltransf"/>
</dbReference>
<sequence>MDAAEIEVFLLRAWPALEERDLDGWRLRFAGGYTKRANSVAVLGTSCRRLEEKVRECEAAYAERGLPAIFKINEFSPDAGQLDTILAERGYALVDACLVLGLNVPDCAADGDGLPERTTEAETLGQEEWLAAHAQLAGLADSEPHRRILSRIDMPCLHAALAHDGRLAACGLAVLESPLCAVFDLLVRKDLRRQGLGLRLSRAMLAWAAQGGARRIVLQALISNEPALTLYRSLGFAPLYRYWYRKKIAG</sequence>
<dbReference type="HOGENOM" id="CLU_048109_0_1_7"/>
<name>F3YWY7_DESAF</name>
<dbReference type="Pfam" id="PF24553">
    <property type="entry name" value="Rv0428c_C"/>
    <property type="match status" value="1"/>
</dbReference>
<evidence type="ECO:0000259" key="3">
    <source>
        <dbReference type="PROSITE" id="PS51186"/>
    </source>
</evidence>
<dbReference type="RefSeq" id="WP_014261325.1">
    <property type="nucleotide sequence ID" value="NC_016629.1"/>
</dbReference>
<reference evidence="4 5" key="1">
    <citation type="journal article" date="2011" name="J. Bacteriol.">
        <title>Genome sequence of the mercury-methylating and pleomorphic Desulfovibrio africanus Strain Walvis Bay.</title>
        <authorList>
            <person name="Brown S.D."/>
            <person name="Wall J.D."/>
            <person name="Kucken A.M."/>
            <person name="Gilmour C.C."/>
            <person name="Podar M."/>
            <person name="Brandt C.C."/>
            <person name="Teshima H."/>
            <person name="Detter J.C."/>
            <person name="Han C.S."/>
            <person name="Land M.L."/>
            <person name="Lucas S."/>
            <person name="Han J."/>
            <person name="Pennacchio L."/>
            <person name="Nolan M."/>
            <person name="Pitluck S."/>
            <person name="Woyke T."/>
            <person name="Goodwin L."/>
            <person name="Palumbo A.V."/>
            <person name="Elias D.A."/>
        </authorList>
    </citation>
    <scope>NUCLEOTIDE SEQUENCE [LARGE SCALE GENOMIC DNA]</scope>
    <source>
        <strain evidence="4 5">Walvis Bay</strain>
    </source>
</reference>